<organism evidence="1">
    <name type="scientific">hydrocarbon metagenome</name>
    <dbReference type="NCBI Taxonomy" id="938273"/>
    <lineage>
        <taxon>unclassified sequences</taxon>
        <taxon>metagenomes</taxon>
        <taxon>ecological metagenomes</taxon>
    </lineage>
</organism>
<gene>
    <name evidence="1" type="ORF">ASZ90_005212</name>
</gene>
<reference evidence="1" key="1">
    <citation type="journal article" date="2015" name="Proc. Natl. Acad. Sci. U.S.A.">
        <title>Networks of energetic and metabolic interactions define dynamics in microbial communities.</title>
        <authorList>
            <person name="Embree M."/>
            <person name="Liu J.K."/>
            <person name="Al-Bassam M.M."/>
            <person name="Zengler K."/>
        </authorList>
    </citation>
    <scope>NUCLEOTIDE SEQUENCE</scope>
</reference>
<sequence>MILAMKKFILVIDFGFKTNLLSPIDFLFSPVCDMIIITF</sequence>
<name>A0A0W8FVM6_9ZZZZ</name>
<evidence type="ECO:0000313" key="1">
    <source>
        <dbReference type="EMBL" id="KUG24967.1"/>
    </source>
</evidence>
<accession>A0A0W8FVM6</accession>
<dbReference type="AlphaFoldDB" id="A0A0W8FVM6"/>
<comment type="caution">
    <text evidence="1">The sequence shown here is derived from an EMBL/GenBank/DDBJ whole genome shotgun (WGS) entry which is preliminary data.</text>
</comment>
<dbReference type="EMBL" id="LNQE01000790">
    <property type="protein sequence ID" value="KUG24967.1"/>
    <property type="molecule type" value="Genomic_DNA"/>
</dbReference>
<protein>
    <submittedName>
        <fullName evidence="1">Uncharacterized protein</fullName>
    </submittedName>
</protein>
<proteinExistence type="predicted"/>